<reference evidence="1 2" key="1">
    <citation type="submission" date="2020-03" db="EMBL/GenBank/DDBJ databases">
        <title>Genomic Encyclopedia of Type Strains, Phase IV (KMG-IV): sequencing the most valuable type-strain genomes for metagenomic binning, comparative biology and taxonomic classification.</title>
        <authorList>
            <person name="Goeker M."/>
        </authorList>
    </citation>
    <scope>NUCLEOTIDE SEQUENCE [LARGE SCALE GENOMIC DNA]</scope>
    <source>
        <strain evidence="1 2">DSM 24233</strain>
    </source>
</reference>
<dbReference type="Proteomes" id="UP000580856">
    <property type="component" value="Unassembled WGS sequence"/>
</dbReference>
<gene>
    <name evidence="1" type="ORF">GGQ74_001462</name>
</gene>
<evidence type="ECO:0000313" key="2">
    <source>
        <dbReference type="Proteomes" id="UP000580856"/>
    </source>
</evidence>
<name>A0A846QMX5_9BACT</name>
<sequence>MTHATARPGITPLYPKPVFETQRFLALSQATTLTRDERAELATQWERWTGKLTAVVIASPTGSRLLAWLDEEVEADIDASWPDAPRWSFLLHVLALDLLMSAAAELVPQIADNGCAPVPPPDPSVSEAIRSLGLDWADENVLGRRYAVLTPMPWRGGCPTCALTANCPRLKNARPGT</sequence>
<comment type="caution">
    <text evidence="1">The sequence shown here is derived from an EMBL/GenBank/DDBJ whole genome shotgun (WGS) entry which is preliminary data.</text>
</comment>
<dbReference type="AlphaFoldDB" id="A0A846QMX5"/>
<organism evidence="1 2">
    <name type="scientific">Desulfobaculum xiamenense</name>
    <dbReference type="NCBI Taxonomy" id="995050"/>
    <lineage>
        <taxon>Bacteria</taxon>
        <taxon>Pseudomonadati</taxon>
        <taxon>Thermodesulfobacteriota</taxon>
        <taxon>Desulfovibrionia</taxon>
        <taxon>Desulfovibrionales</taxon>
        <taxon>Desulfovibrionaceae</taxon>
        <taxon>Desulfobaculum</taxon>
    </lineage>
</organism>
<protein>
    <submittedName>
        <fullName evidence="1">Uncharacterized protein</fullName>
    </submittedName>
</protein>
<proteinExistence type="predicted"/>
<evidence type="ECO:0000313" key="1">
    <source>
        <dbReference type="EMBL" id="NJB67822.1"/>
    </source>
</evidence>
<dbReference type="RefSeq" id="WP_167940842.1">
    <property type="nucleotide sequence ID" value="NZ_JAATJA010000001.1"/>
</dbReference>
<accession>A0A846QMX5</accession>
<dbReference type="EMBL" id="JAATJA010000001">
    <property type="protein sequence ID" value="NJB67822.1"/>
    <property type="molecule type" value="Genomic_DNA"/>
</dbReference>
<keyword evidence="2" id="KW-1185">Reference proteome</keyword>